<name>A0A3D9QV95_9BACL</name>
<keyword evidence="2" id="KW-1185">Reference proteome</keyword>
<gene>
    <name evidence="1" type="ORF">A8990_13723</name>
</gene>
<dbReference type="InterPro" id="IPR046169">
    <property type="entry name" value="DUF6171"/>
</dbReference>
<proteinExistence type="predicted"/>
<evidence type="ECO:0000313" key="2">
    <source>
        <dbReference type="Proteomes" id="UP000256304"/>
    </source>
</evidence>
<protein>
    <submittedName>
        <fullName evidence="1">Uncharacterized protein</fullName>
    </submittedName>
</protein>
<dbReference type="AlphaFoldDB" id="A0A3D9QV95"/>
<dbReference type="EMBL" id="QTTN01000037">
    <property type="protein sequence ID" value="REE68689.1"/>
    <property type="molecule type" value="Genomic_DNA"/>
</dbReference>
<comment type="caution">
    <text evidence="1">The sequence shown here is derived from an EMBL/GenBank/DDBJ whole genome shotgun (WGS) entry which is preliminary data.</text>
</comment>
<reference evidence="1 2" key="1">
    <citation type="submission" date="2018-08" db="EMBL/GenBank/DDBJ databases">
        <title>Genomic Encyclopedia of Type Strains, Phase III (KMG-III): the genomes of soil and plant-associated and newly described type strains.</title>
        <authorList>
            <person name="Whitman W."/>
        </authorList>
    </citation>
    <scope>NUCLEOTIDE SEQUENCE [LARGE SCALE GENOMIC DNA]</scope>
    <source>
        <strain evidence="1 2">CGMCC 1.10966</strain>
    </source>
</reference>
<organism evidence="1 2">
    <name type="scientific">Paenibacillus taihuensis</name>
    <dbReference type="NCBI Taxonomy" id="1156355"/>
    <lineage>
        <taxon>Bacteria</taxon>
        <taxon>Bacillati</taxon>
        <taxon>Bacillota</taxon>
        <taxon>Bacilli</taxon>
        <taxon>Bacillales</taxon>
        <taxon>Paenibacillaceae</taxon>
        <taxon>Paenibacillus</taxon>
    </lineage>
</organism>
<dbReference type="Proteomes" id="UP000256304">
    <property type="component" value="Unassembled WGS sequence"/>
</dbReference>
<dbReference type="RefSeq" id="WP_116191587.1">
    <property type="nucleotide sequence ID" value="NZ_QTTN01000037.1"/>
</dbReference>
<evidence type="ECO:0000313" key="1">
    <source>
        <dbReference type="EMBL" id="REE68689.1"/>
    </source>
</evidence>
<dbReference type="OrthoDB" id="7061841at2"/>
<dbReference type="Pfam" id="PF19668">
    <property type="entry name" value="DUF6171"/>
    <property type="match status" value="1"/>
</dbReference>
<accession>A0A3D9QV95</accession>
<sequence length="97" mass="10378">MNAARNAGADPRDGCKGCSASVHVTDEQLDRVLRKLALHPDSCVNDAQYEARLGSCETCPSLQYGTTCAHCGCFVQVRAKLTAKDCPHPSGSKWLLA</sequence>